<evidence type="ECO:0000256" key="3">
    <source>
        <dbReference type="RuleBase" id="RU361155"/>
    </source>
</evidence>
<dbReference type="EC" id="2.8.2.-" evidence="3"/>
<comment type="similarity">
    <text evidence="1 3">Belongs to the sulfotransferase 1 family.</text>
</comment>
<dbReference type="Ensembl" id="ENSOTST00005001102.2">
    <property type="protein sequence ID" value="ENSOTSP00005000978.1"/>
    <property type="gene ID" value="ENSOTSG00005000574.2"/>
</dbReference>
<dbReference type="Pfam" id="PF00685">
    <property type="entry name" value="Sulfotransfer_1"/>
    <property type="match status" value="1"/>
</dbReference>
<dbReference type="GeneTree" id="ENSGT00940000156772"/>
<proteinExistence type="inferred from homology"/>
<keyword evidence="2 3" id="KW-0808">Transferase</keyword>
<evidence type="ECO:0000256" key="1">
    <source>
        <dbReference type="ARBA" id="ARBA00005771"/>
    </source>
</evidence>
<dbReference type="InterPro" id="IPR027417">
    <property type="entry name" value="P-loop_NTPase"/>
</dbReference>
<dbReference type="Proteomes" id="UP000694402">
    <property type="component" value="Unassembled WGS sequence"/>
</dbReference>
<sequence>MFVPGLVSYKGLKLIKNLHYECYLDTLKDFEIWDSDIFAVTYPKSGTRWMQYIIALLFHENSGLWLNALTPIICLSPSLQSTASRSKKEREGKIKMIVVYIGRNPKDVACSFYHFHNVNRLLEDKEDFNTFLEEFLEGKGGYVCPIAQKENFDILFLTYEEMKKDMKGVIEQFSITQSERFDTIYKEGMKGFPLDALTDKFIWVSNKKSA</sequence>
<reference evidence="5" key="1">
    <citation type="submission" date="2025-08" db="UniProtKB">
        <authorList>
            <consortium name="Ensembl"/>
        </authorList>
    </citation>
    <scope>IDENTIFICATION</scope>
</reference>
<organism evidence="5 6">
    <name type="scientific">Oncorhynchus tshawytscha</name>
    <name type="common">Chinook salmon</name>
    <name type="synonym">Salmo tshawytscha</name>
    <dbReference type="NCBI Taxonomy" id="74940"/>
    <lineage>
        <taxon>Eukaryota</taxon>
        <taxon>Metazoa</taxon>
        <taxon>Chordata</taxon>
        <taxon>Craniata</taxon>
        <taxon>Vertebrata</taxon>
        <taxon>Euteleostomi</taxon>
        <taxon>Actinopterygii</taxon>
        <taxon>Neopterygii</taxon>
        <taxon>Teleostei</taxon>
        <taxon>Protacanthopterygii</taxon>
        <taxon>Salmoniformes</taxon>
        <taxon>Salmonidae</taxon>
        <taxon>Salmoninae</taxon>
        <taxon>Oncorhynchus</taxon>
    </lineage>
</organism>
<keyword evidence="6" id="KW-1185">Reference proteome</keyword>
<accession>A0A8C8BSL5</accession>
<reference evidence="5" key="2">
    <citation type="submission" date="2025-09" db="UniProtKB">
        <authorList>
            <consortium name="Ensembl"/>
        </authorList>
    </citation>
    <scope>IDENTIFICATION</scope>
</reference>
<dbReference type="Gene3D" id="3.40.50.300">
    <property type="entry name" value="P-loop containing nucleotide triphosphate hydrolases"/>
    <property type="match status" value="1"/>
</dbReference>
<dbReference type="InterPro" id="IPR000863">
    <property type="entry name" value="Sulfotransferase_dom"/>
</dbReference>
<protein>
    <recommendedName>
        <fullName evidence="3">Sulfotransferase</fullName>
        <ecNumber evidence="3">2.8.2.-</ecNumber>
    </recommendedName>
</protein>
<name>A0A8C8BSL5_ONCTS</name>
<dbReference type="AlphaFoldDB" id="A0A8C8BSL5"/>
<dbReference type="SUPFAM" id="SSF52540">
    <property type="entry name" value="P-loop containing nucleoside triphosphate hydrolases"/>
    <property type="match status" value="1"/>
</dbReference>
<dbReference type="GO" id="GO:0008146">
    <property type="term" value="F:sulfotransferase activity"/>
    <property type="evidence" value="ECO:0007669"/>
    <property type="project" value="InterPro"/>
</dbReference>
<evidence type="ECO:0000313" key="6">
    <source>
        <dbReference type="Proteomes" id="UP000694402"/>
    </source>
</evidence>
<evidence type="ECO:0000313" key="5">
    <source>
        <dbReference type="Ensembl" id="ENSOTSP00005000978.1"/>
    </source>
</evidence>
<evidence type="ECO:0000259" key="4">
    <source>
        <dbReference type="Pfam" id="PF00685"/>
    </source>
</evidence>
<dbReference type="PANTHER" id="PTHR11783">
    <property type="entry name" value="SULFOTRANSFERASE SULT"/>
    <property type="match status" value="1"/>
</dbReference>
<evidence type="ECO:0000256" key="2">
    <source>
        <dbReference type="ARBA" id="ARBA00022679"/>
    </source>
</evidence>
<feature type="domain" description="Sulfotransferase" evidence="4">
    <location>
        <begin position="34"/>
        <end position="172"/>
    </location>
</feature>